<sequence>MTYQKLTEMLLEAGSAVRSKVYESLKSTDVEVLSAVHAEKEEDTIYHIDREVEDILIPILEKYASAAEGFIVLAEGIGEDSNGIVLPLGSDREKAKYKVIIDPIDGTRGIMYNKRSAFFLAGIAPNKGESTSLQDVEVAAMVELPTTKQYLADVLWAVKGKGAFAQTHNLINGESKEKKLKPSSAKTIIGGFAQFARFFPPGRDILSKIEDELIQTIKPNNPGGKALVFEDQYISSGGQLFELLNGHDRFIADVRGLLYKLLKSQGKEGGHVCHPYDVCAHLIGAEAGIIITDGEGKTLDVPLNLSTEVDWMGFANRHIYNEVFPIVQSLMKKYNLL</sequence>
<keyword evidence="2" id="KW-1185">Reference proteome</keyword>
<evidence type="ECO:0000313" key="1">
    <source>
        <dbReference type="EMBL" id="MBT1703330.1"/>
    </source>
</evidence>
<name>A0ABS5VPG3_9BACT</name>
<dbReference type="InterPro" id="IPR000760">
    <property type="entry name" value="Inositol_monophosphatase-like"/>
</dbReference>
<dbReference type="RefSeq" id="WP_254153295.1">
    <property type="nucleotide sequence ID" value="NZ_JAHESD010000014.1"/>
</dbReference>
<evidence type="ECO:0000313" key="2">
    <source>
        <dbReference type="Proteomes" id="UP000772618"/>
    </source>
</evidence>
<dbReference type="Gene3D" id="3.30.540.10">
    <property type="entry name" value="Fructose-1,6-Bisphosphatase, subunit A, domain 1"/>
    <property type="match status" value="1"/>
</dbReference>
<proteinExistence type="predicted"/>
<organism evidence="1 2">
    <name type="scientific">Chryseosolibacter indicus</name>
    <dbReference type="NCBI Taxonomy" id="2782351"/>
    <lineage>
        <taxon>Bacteria</taxon>
        <taxon>Pseudomonadati</taxon>
        <taxon>Bacteroidota</taxon>
        <taxon>Cytophagia</taxon>
        <taxon>Cytophagales</taxon>
        <taxon>Chryseotaleaceae</taxon>
        <taxon>Chryseosolibacter</taxon>
    </lineage>
</organism>
<comment type="caution">
    <text evidence="1">The sequence shown here is derived from an EMBL/GenBank/DDBJ whole genome shotgun (WGS) entry which is preliminary data.</text>
</comment>
<gene>
    <name evidence="1" type="ORF">KK060_08575</name>
</gene>
<evidence type="ECO:0008006" key="3">
    <source>
        <dbReference type="Google" id="ProtNLM"/>
    </source>
</evidence>
<dbReference type="Proteomes" id="UP000772618">
    <property type="component" value="Unassembled WGS sequence"/>
</dbReference>
<dbReference type="Pfam" id="PF00459">
    <property type="entry name" value="Inositol_P"/>
    <property type="match status" value="1"/>
</dbReference>
<protein>
    <recommendedName>
        <fullName evidence="3">Inositol monophosphatase</fullName>
    </recommendedName>
</protein>
<accession>A0ABS5VPG3</accession>
<dbReference type="EMBL" id="JAHESD010000014">
    <property type="protein sequence ID" value="MBT1703330.1"/>
    <property type="molecule type" value="Genomic_DNA"/>
</dbReference>
<dbReference type="SUPFAM" id="SSF56655">
    <property type="entry name" value="Carbohydrate phosphatase"/>
    <property type="match status" value="1"/>
</dbReference>
<reference evidence="1 2" key="1">
    <citation type="submission" date="2021-05" db="EMBL/GenBank/DDBJ databases">
        <title>A Polyphasic approach of four new species of the genus Ohtaekwangia: Ohtaekwangia histidinii sp. nov., Ohtaekwangia cretensis sp. nov., Ohtaekwangia indiensis sp. nov., Ohtaekwangia reichenbachii sp. nov. from diverse environment.</title>
        <authorList>
            <person name="Octaviana S."/>
        </authorList>
    </citation>
    <scope>NUCLEOTIDE SEQUENCE [LARGE SCALE GENOMIC DNA]</scope>
    <source>
        <strain evidence="1 2">PWU20</strain>
    </source>
</reference>